<comment type="similarity">
    <text evidence="4">Belongs to the ferritin family.</text>
</comment>
<sequence length="99" mass="11383">MSSQIHQNYSTKMEATVKCLVNMHLQASNTYLSLGFHFDYDDVPLEDVGHFFYKLAKEKHKGAECPLKLQNQHVGHILLQDVQQPSQENPELPGFWKIA</sequence>
<evidence type="ECO:0000256" key="2">
    <source>
        <dbReference type="ARBA" id="ARBA00045578"/>
    </source>
</evidence>
<dbReference type="EMBL" id="CAJHUB010000675">
    <property type="protein sequence ID" value="CAD7675711.1"/>
    <property type="molecule type" value="Genomic_DNA"/>
</dbReference>
<keyword evidence="4" id="KW-0408">Iron</keyword>
<comment type="function">
    <text evidence="2">Stores iron in a soluble, non-toxic, readily available form. Important for iron homeostasis. Iron is taken up in the ferrous form and deposited as ferric hydroxides after oxidation. Also plays a role in delivery of iron to cells. Mediates iron uptake in capsule cells of the developing kidney. Delivery to lysosomes by the cargo receptor NCOA4 for autophagic degradation and release or iron.</text>
</comment>
<dbReference type="SUPFAM" id="SSF47240">
    <property type="entry name" value="Ferritin-like"/>
    <property type="match status" value="1"/>
</dbReference>
<evidence type="ECO:0000259" key="5">
    <source>
        <dbReference type="PROSITE" id="PS50905"/>
    </source>
</evidence>
<dbReference type="Gene3D" id="1.20.1260.10">
    <property type="match status" value="1"/>
</dbReference>
<protein>
    <recommendedName>
        <fullName evidence="4">Ferritin</fullName>
    </recommendedName>
</protein>
<dbReference type="PANTHER" id="PTHR11431:SF47">
    <property type="entry name" value="FERRITIN LIGHT CHAIN"/>
    <property type="match status" value="1"/>
</dbReference>
<dbReference type="GO" id="GO:0006879">
    <property type="term" value="P:intracellular iron ion homeostasis"/>
    <property type="evidence" value="ECO:0007669"/>
    <property type="project" value="UniProtKB-KW"/>
</dbReference>
<reference evidence="6" key="1">
    <citation type="submission" date="2020-12" db="EMBL/GenBank/DDBJ databases">
        <authorList>
            <consortium name="Molecular Ecology Group"/>
        </authorList>
    </citation>
    <scope>NUCLEOTIDE SEQUENCE</scope>
    <source>
        <strain evidence="6">TBG_1078</strain>
    </source>
</reference>
<dbReference type="Proteomes" id="UP000645828">
    <property type="component" value="Unassembled WGS sequence"/>
</dbReference>
<evidence type="ECO:0000256" key="4">
    <source>
        <dbReference type="RuleBase" id="RU361145"/>
    </source>
</evidence>
<organism evidence="6 7">
    <name type="scientific">Nyctereutes procyonoides</name>
    <name type="common">Raccoon dog</name>
    <name type="synonym">Canis procyonoides</name>
    <dbReference type="NCBI Taxonomy" id="34880"/>
    <lineage>
        <taxon>Eukaryota</taxon>
        <taxon>Metazoa</taxon>
        <taxon>Chordata</taxon>
        <taxon>Craniata</taxon>
        <taxon>Vertebrata</taxon>
        <taxon>Euteleostomi</taxon>
        <taxon>Mammalia</taxon>
        <taxon>Eutheria</taxon>
        <taxon>Laurasiatheria</taxon>
        <taxon>Carnivora</taxon>
        <taxon>Caniformia</taxon>
        <taxon>Canidae</taxon>
        <taxon>Nyctereutes</taxon>
    </lineage>
</organism>
<comment type="caution">
    <text evidence="6">The sequence shown here is derived from an EMBL/GenBank/DDBJ whole genome shotgun (WGS) entry which is preliminary data.</text>
</comment>
<dbReference type="InterPro" id="IPR012347">
    <property type="entry name" value="Ferritin-like"/>
</dbReference>
<comment type="subcellular location">
    <subcellularLocation>
        <location evidence="1">Autolysosome</location>
    </subcellularLocation>
</comment>
<dbReference type="PROSITE" id="PS50905">
    <property type="entry name" value="FERRITIN_LIKE"/>
    <property type="match status" value="1"/>
</dbReference>
<evidence type="ECO:0000313" key="7">
    <source>
        <dbReference type="Proteomes" id="UP000645828"/>
    </source>
</evidence>
<dbReference type="AlphaFoldDB" id="A0A811YDY4"/>
<dbReference type="InterPro" id="IPR009078">
    <property type="entry name" value="Ferritin-like_SF"/>
</dbReference>
<keyword evidence="4" id="KW-0479">Metal-binding</keyword>
<dbReference type="PANTHER" id="PTHR11431">
    <property type="entry name" value="FERRITIN"/>
    <property type="match status" value="1"/>
</dbReference>
<dbReference type="GO" id="GO:0006826">
    <property type="term" value="P:iron ion transport"/>
    <property type="evidence" value="ECO:0007669"/>
    <property type="project" value="InterPro"/>
</dbReference>
<dbReference type="InterPro" id="IPR001519">
    <property type="entry name" value="Ferritin"/>
</dbReference>
<gene>
    <name evidence="6" type="ORF">NYPRO_LOCUS8506</name>
</gene>
<evidence type="ECO:0000256" key="3">
    <source>
        <dbReference type="ARBA" id="ARBA00047045"/>
    </source>
</evidence>
<accession>A0A811YDY4</accession>
<keyword evidence="7" id="KW-1185">Reference proteome</keyword>
<proteinExistence type="inferred from homology"/>
<evidence type="ECO:0000256" key="1">
    <source>
        <dbReference type="ARBA" id="ARBA00044942"/>
    </source>
</evidence>
<keyword evidence="4" id="KW-0409">Iron storage</keyword>
<name>A0A811YDY4_NYCPR</name>
<feature type="domain" description="Ferritin-like diiron" evidence="5">
    <location>
        <begin position="7"/>
        <end position="99"/>
    </location>
</feature>
<dbReference type="GO" id="GO:0044754">
    <property type="term" value="C:autolysosome"/>
    <property type="evidence" value="ECO:0007669"/>
    <property type="project" value="UniProtKB-SubCell"/>
</dbReference>
<evidence type="ECO:0000313" key="6">
    <source>
        <dbReference type="EMBL" id="CAD7675711.1"/>
    </source>
</evidence>
<comment type="subunit">
    <text evidence="3">Oligomer of 24 subunits. There are two types of subunits: L (light) chain and H (heavy) chain. The major chain can be light or heavy, depending on the species and tissue type. The functional molecule forms a roughly spherical shell with a diameter of 12 nm and contains a central cavity into which the insoluble mineral iron core is deposited. Interacts with NCOA4.</text>
</comment>
<dbReference type="InterPro" id="IPR009040">
    <property type="entry name" value="Ferritin-like_diiron"/>
</dbReference>
<dbReference type="GO" id="GO:0008199">
    <property type="term" value="F:ferric iron binding"/>
    <property type="evidence" value="ECO:0007669"/>
    <property type="project" value="InterPro"/>
</dbReference>
<dbReference type="GO" id="GO:0008198">
    <property type="term" value="F:ferrous iron binding"/>
    <property type="evidence" value="ECO:0007669"/>
    <property type="project" value="TreeGrafter"/>
</dbReference>